<feature type="domain" description="Histidine kinase" evidence="14">
    <location>
        <begin position="523"/>
        <end position="735"/>
    </location>
</feature>
<evidence type="ECO:0000256" key="2">
    <source>
        <dbReference type="ARBA" id="ARBA00004141"/>
    </source>
</evidence>
<evidence type="ECO:0000259" key="16">
    <source>
        <dbReference type="PROSITE" id="PS50113"/>
    </source>
</evidence>
<keyword evidence="10" id="KW-1133">Transmembrane helix</keyword>
<proteinExistence type="predicted"/>
<organism evidence="17 18">
    <name type="scientific">Epilithonimonas zeae</name>
    <dbReference type="NCBI Taxonomy" id="1416779"/>
    <lineage>
        <taxon>Bacteria</taxon>
        <taxon>Pseudomonadati</taxon>
        <taxon>Bacteroidota</taxon>
        <taxon>Flavobacteriia</taxon>
        <taxon>Flavobacteriales</taxon>
        <taxon>Weeksellaceae</taxon>
        <taxon>Chryseobacterium group</taxon>
        <taxon>Epilithonimonas</taxon>
    </lineage>
</organism>
<feature type="domain" description="PAC" evidence="16">
    <location>
        <begin position="467"/>
        <end position="519"/>
    </location>
</feature>
<dbReference type="InterPro" id="IPR004358">
    <property type="entry name" value="Sig_transdc_His_kin-like_C"/>
</dbReference>
<dbReference type="AlphaFoldDB" id="A0A1N6GTW9"/>
<gene>
    <name evidence="17" type="ORF">SAMN05444409_2039</name>
</gene>
<dbReference type="InterPro" id="IPR005467">
    <property type="entry name" value="His_kinase_dom"/>
</dbReference>
<keyword evidence="9" id="KW-0067">ATP-binding</keyword>
<dbReference type="InterPro" id="IPR036890">
    <property type="entry name" value="HATPase_C_sf"/>
</dbReference>
<dbReference type="InterPro" id="IPR003661">
    <property type="entry name" value="HisK_dim/P_dom"/>
</dbReference>
<reference evidence="18" key="1">
    <citation type="submission" date="2016-11" db="EMBL/GenBank/DDBJ databases">
        <authorList>
            <person name="Varghese N."/>
            <person name="Submissions S."/>
        </authorList>
    </citation>
    <scope>NUCLEOTIDE SEQUENCE [LARGE SCALE GENOMIC DNA]</scope>
    <source>
        <strain evidence="18">DSM 27623</strain>
    </source>
</reference>
<evidence type="ECO:0000313" key="17">
    <source>
        <dbReference type="EMBL" id="SIO10785.1"/>
    </source>
</evidence>
<dbReference type="Gene3D" id="1.10.287.130">
    <property type="match status" value="1"/>
</dbReference>
<evidence type="ECO:0000256" key="13">
    <source>
        <dbReference type="SAM" id="Coils"/>
    </source>
</evidence>
<dbReference type="GO" id="GO:0007234">
    <property type="term" value="P:osmosensory signaling via phosphorelay pathway"/>
    <property type="evidence" value="ECO:0007669"/>
    <property type="project" value="TreeGrafter"/>
</dbReference>
<dbReference type="Pfam" id="PF00989">
    <property type="entry name" value="PAS"/>
    <property type="match status" value="1"/>
</dbReference>
<dbReference type="GO" id="GO:0000156">
    <property type="term" value="F:phosphorelay response regulator activity"/>
    <property type="evidence" value="ECO:0007669"/>
    <property type="project" value="TreeGrafter"/>
</dbReference>
<evidence type="ECO:0000256" key="1">
    <source>
        <dbReference type="ARBA" id="ARBA00000085"/>
    </source>
</evidence>
<keyword evidence="12" id="KW-0472">Membrane</keyword>
<dbReference type="NCBIfam" id="TIGR00229">
    <property type="entry name" value="sensory_box"/>
    <property type="match status" value="1"/>
</dbReference>
<feature type="domain" description="PAS" evidence="15">
    <location>
        <begin position="387"/>
        <end position="429"/>
    </location>
</feature>
<keyword evidence="5" id="KW-0808">Transferase</keyword>
<keyword evidence="6" id="KW-0812">Transmembrane</keyword>
<dbReference type="Pfam" id="PF08448">
    <property type="entry name" value="PAS_4"/>
    <property type="match status" value="1"/>
</dbReference>
<dbReference type="SMART" id="SM00387">
    <property type="entry name" value="HATPase_c"/>
    <property type="match status" value="1"/>
</dbReference>
<dbReference type="PANTHER" id="PTHR42878:SF7">
    <property type="entry name" value="SENSOR HISTIDINE KINASE GLRK"/>
    <property type="match status" value="1"/>
</dbReference>
<dbReference type="FunFam" id="3.30.565.10:FF:000006">
    <property type="entry name" value="Sensor histidine kinase WalK"/>
    <property type="match status" value="1"/>
</dbReference>
<dbReference type="OrthoDB" id="9766459at2"/>
<dbReference type="PANTHER" id="PTHR42878">
    <property type="entry name" value="TWO-COMPONENT HISTIDINE KINASE"/>
    <property type="match status" value="1"/>
</dbReference>
<feature type="coiled-coil region" evidence="13">
    <location>
        <begin position="367"/>
        <end position="397"/>
    </location>
</feature>
<dbReference type="SUPFAM" id="SSF55874">
    <property type="entry name" value="ATPase domain of HSP90 chaperone/DNA topoisomerase II/histidine kinase"/>
    <property type="match status" value="1"/>
</dbReference>
<dbReference type="GO" id="GO:0000155">
    <property type="term" value="F:phosphorelay sensor kinase activity"/>
    <property type="evidence" value="ECO:0007669"/>
    <property type="project" value="InterPro"/>
</dbReference>
<evidence type="ECO:0000259" key="15">
    <source>
        <dbReference type="PROSITE" id="PS50112"/>
    </source>
</evidence>
<keyword evidence="8" id="KW-0418">Kinase</keyword>
<dbReference type="GO" id="GO:0016020">
    <property type="term" value="C:membrane"/>
    <property type="evidence" value="ECO:0007669"/>
    <property type="project" value="UniProtKB-SubCell"/>
</dbReference>
<evidence type="ECO:0000259" key="14">
    <source>
        <dbReference type="PROSITE" id="PS50109"/>
    </source>
</evidence>
<keyword evidence="11" id="KW-0902">Two-component regulatory system</keyword>
<evidence type="ECO:0000256" key="8">
    <source>
        <dbReference type="ARBA" id="ARBA00022777"/>
    </source>
</evidence>
<dbReference type="SMART" id="SM00388">
    <property type="entry name" value="HisKA"/>
    <property type="match status" value="1"/>
</dbReference>
<evidence type="ECO:0000256" key="11">
    <source>
        <dbReference type="ARBA" id="ARBA00023012"/>
    </source>
</evidence>
<name>A0A1N6GTW9_9FLAO</name>
<dbReference type="Gene3D" id="3.30.565.10">
    <property type="entry name" value="Histidine kinase-like ATPase, C-terminal domain"/>
    <property type="match status" value="1"/>
</dbReference>
<keyword evidence="18" id="KW-1185">Reference proteome</keyword>
<evidence type="ECO:0000256" key="4">
    <source>
        <dbReference type="ARBA" id="ARBA00022553"/>
    </source>
</evidence>
<evidence type="ECO:0000256" key="5">
    <source>
        <dbReference type="ARBA" id="ARBA00022679"/>
    </source>
</evidence>
<evidence type="ECO:0000256" key="12">
    <source>
        <dbReference type="ARBA" id="ARBA00023136"/>
    </source>
</evidence>
<dbReference type="Proteomes" id="UP000185207">
    <property type="component" value="Unassembled WGS sequence"/>
</dbReference>
<accession>A0A1N6GTW9</accession>
<dbReference type="InterPro" id="IPR035965">
    <property type="entry name" value="PAS-like_dom_sf"/>
</dbReference>
<keyword evidence="13" id="KW-0175">Coiled coil</keyword>
<evidence type="ECO:0000256" key="6">
    <source>
        <dbReference type="ARBA" id="ARBA00022692"/>
    </source>
</evidence>
<dbReference type="RefSeq" id="WP_074235144.1">
    <property type="nucleotide sequence ID" value="NZ_FSRK01000001.1"/>
</dbReference>
<keyword evidence="4" id="KW-0597">Phosphoprotein</keyword>
<dbReference type="InterPro" id="IPR000700">
    <property type="entry name" value="PAS-assoc_C"/>
</dbReference>
<sequence length="735" mass="82862">MINFFSALGTDALFEILKQSNDATAIYTGEEINIQFANDAMLEIWGKDESVRGKRFEDALPEMEGQPFTQLLKNVWRTGEVYEAHNTAATLEINGKMITSFFDFTYKPIKNKEGEVYCILHTATNVTERQKAWELVQDREDQLRVASEGLNSLNEELRSSNEDLATINKEYVATNKQLDNANRQIYFLNDQLKQENFHLLLDKKVQENDISDLSLKNKSLSGINNDLQNLNDTIVKLNEKLTTSEMSFRDLIMQAPVAMMLVKGDDYIVTMINVTMLELIGKDVSIVGKPLFEELPELKGQRAANMLVDTYEKGLRHSDEANPVTLNRNGQLEQGYFNFSYTPYVENGVVTGVIDMALEVTTQIVANQKLENTIREKIKLEESLRNSEQRLRAILETMAEGVGVTDATGQMVYANPMAQQILGLKESEIKKRTYYDALWQNLRIDGTPLPPEEHPMAIMMTTKKPVFDYEIAVQPPDRDKFYLSINAAPMFDSAGNLIGGIGTFMDVTARRLASQGKDDFISIASHELKTPVTALKASLQLLQRATTSLSADTRARLLEQSVKSLDKLTKLIDGLLDTSRMDHGQLKLNKQSFIISELFEDCCSNFAQNTDQKITFEGDVDQEVIADHQQIGQVMVNFINNAIKYAPESDILIKAEVLHKKEVKFSVRDQGPGIPEDKIGHLFERYYRTNYQGQKFSGLGLGLYICADIIKNHGGKIGVESEVGKGTTFWFILPL</sequence>
<dbReference type="GO" id="GO:0030295">
    <property type="term" value="F:protein kinase activator activity"/>
    <property type="evidence" value="ECO:0007669"/>
    <property type="project" value="TreeGrafter"/>
</dbReference>
<feature type="coiled-coil region" evidence="13">
    <location>
        <begin position="220"/>
        <end position="247"/>
    </location>
</feature>
<protein>
    <recommendedName>
        <fullName evidence="3">histidine kinase</fullName>
        <ecNumber evidence="3">2.7.13.3</ecNumber>
    </recommendedName>
</protein>
<dbReference type="EMBL" id="FSRK01000001">
    <property type="protein sequence ID" value="SIO10785.1"/>
    <property type="molecule type" value="Genomic_DNA"/>
</dbReference>
<dbReference type="InterPro" id="IPR036097">
    <property type="entry name" value="HisK_dim/P_sf"/>
</dbReference>
<dbReference type="PRINTS" id="PR00344">
    <property type="entry name" value="BCTRLSENSOR"/>
</dbReference>
<dbReference type="EC" id="2.7.13.3" evidence="3"/>
<dbReference type="Pfam" id="PF02518">
    <property type="entry name" value="HATPase_c"/>
    <property type="match status" value="1"/>
</dbReference>
<dbReference type="InterPro" id="IPR000014">
    <property type="entry name" value="PAS"/>
</dbReference>
<dbReference type="InterPro" id="IPR013767">
    <property type="entry name" value="PAS_fold"/>
</dbReference>
<dbReference type="PROSITE" id="PS50113">
    <property type="entry name" value="PAC"/>
    <property type="match status" value="1"/>
</dbReference>
<comment type="subcellular location">
    <subcellularLocation>
        <location evidence="2">Membrane</location>
        <topology evidence="2">Multi-pass membrane protein</topology>
    </subcellularLocation>
</comment>
<dbReference type="InterPro" id="IPR003594">
    <property type="entry name" value="HATPase_dom"/>
</dbReference>
<dbReference type="InterPro" id="IPR050351">
    <property type="entry name" value="BphY/WalK/GraS-like"/>
</dbReference>
<evidence type="ECO:0000256" key="3">
    <source>
        <dbReference type="ARBA" id="ARBA00012438"/>
    </source>
</evidence>
<evidence type="ECO:0000256" key="9">
    <source>
        <dbReference type="ARBA" id="ARBA00022840"/>
    </source>
</evidence>
<dbReference type="GO" id="GO:0006355">
    <property type="term" value="P:regulation of DNA-templated transcription"/>
    <property type="evidence" value="ECO:0007669"/>
    <property type="project" value="InterPro"/>
</dbReference>
<dbReference type="InterPro" id="IPR013656">
    <property type="entry name" value="PAS_4"/>
</dbReference>
<evidence type="ECO:0000256" key="7">
    <source>
        <dbReference type="ARBA" id="ARBA00022741"/>
    </source>
</evidence>
<dbReference type="GO" id="GO:0005524">
    <property type="term" value="F:ATP binding"/>
    <property type="evidence" value="ECO:0007669"/>
    <property type="project" value="UniProtKB-KW"/>
</dbReference>
<dbReference type="SUPFAM" id="SSF55785">
    <property type="entry name" value="PYP-like sensor domain (PAS domain)"/>
    <property type="match status" value="2"/>
</dbReference>
<dbReference type="SMART" id="SM00091">
    <property type="entry name" value="PAS"/>
    <property type="match status" value="3"/>
</dbReference>
<evidence type="ECO:0000256" key="10">
    <source>
        <dbReference type="ARBA" id="ARBA00022989"/>
    </source>
</evidence>
<dbReference type="CDD" id="cd00082">
    <property type="entry name" value="HisKA"/>
    <property type="match status" value="1"/>
</dbReference>
<dbReference type="SUPFAM" id="SSF47384">
    <property type="entry name" value="Homodimeric domain of signal transducing histidine kinase"/>
    <property type="match status" value="1"/>
</dbReference>
<evidence type="ECO:0000313" key="18">
    <source>
        <dbReference type="Proteomes" id="UP000185207"/>
    </source>
</evidence>
<dbReference type="PROSITE" id="PS50109">
    <property type="entry name" value="HIS_KIN"/>
    <property type="match status" value="1"/>
</dbReference>
<dbReference type="CDD" id="cd00130">
    <property type="entry name" value="PAS"/>
    <property type="match status" value="1"/>
</dbReference>
<dbReference type="Gene3D" id="3.30.450.20">
    <property type="entry name" value="PAS domain"/>
    <property type="match status" value="3"/>
</dbReference>
<dbReference type="PROSITE" id="PS50112">
    <property type="entry name" value="PAS"/>
    <property type="match status" value="1"/>
</dbReference>
<keyword evidence="7" id="KW-0547">Nucleotide-binding</keyword>
<feature type="coiled-coil region" evidence="13">
    <location>
        <begin position="136"/>
        <end position="184"/>
    </location>
</feature>
<comment type="catalytic activity">
    <reaction evidence="1">
        <text>ATP + protein L-histidine = ADP + protein N-phospho-L-histidine.</text>
        <dbReference type="EC" id="2.7.13.3"/>
    </reaction>
</comment>
<dbReference type="STRING" id="1416779.SAMN05444409_2039"/>
<dbReference type="Pfam" id="PF00512">
    <property type="entry name" value="HisKA"/>
    <property type="match status" value="1"/>
</dbReference>